<dbReference type="InterPro" id="IPR058792">
    <property type="entry name" value="Beta-barrel_RND_2"/>
</dbReference>
<evidence type="ECO:0000256" key="1">
    <source>
        <dbReference type="ARBA" id="ARBA00009477"/>
    </source>
</evidence>
<feature type="domain" description="CusB-like beta-barrel" evidence="3">
    <location>
        <begin position="227"/>
        <end position="298"/>
    </location>
</feature>
<feature type="domain" description="Multidrug resistance protein MdtA-like barrel-sandwich hybrid" evidence="2">
    <location>
        <begin position="94"/>
        <end position="212"/>
    </location>
</feature>
<dbReference type="AlphaFoldDB" id="A0A937CQG0"/>
<dbReference type="InterPro" id="IPR058625">
    <property type="entry name" value="MdtA-like_BSH"/>
</dbReference>
<dbReference type="EMBL" id="JAEQNC010000013">
    <property type="protein sequence ID" value="MBL0374424.1"/>
    <property type="molecule type" value="Genomic_DNA"/>
</dbReference>
<dbReference type="PANTHER" id="PTHR30469:SF11">
    <property type="entry name" value="BLL4320 PROTEIN"/>
    <property type="match status" value="1"/>
</dbReference>
<dbReference type="Gene3D" id="2.40.30.170">
    <property type="match status" value="1"/>
</dbReference>
<dbReference type="Proteomes" id="UP000633219">
    <property type="component" value="Unassembled WGS sequence"/>
</dbReference>
<dbReference type="GO" id="GO:1990281">
    <property type="term" value="C:efflux pump complex"/>
    <property type="evidence" value="ECO:0007669"/>
    <property type="project" value="TreeGrafter"/>
</dbReference>
<dbReference type="GO" id="GO:0015562">
    <property type="term" value="F:efflux transmembrane transporter activity"/>
    <property type="evidence" value="ECO:0007669"/>
    <property type="project" value="TreeGrafter"/>
</dbReference>
<evidence type="ECO:0000313" key="4">
    <source>
        <dbReference type="EMBL" id="MBL0374424.1"/>
    </source>
</evidence>
<dbReference type="Gene3D" id="1.10.287.470">
    <property type="entry name" value="Helix hairpin bin"/>
    <property type="match status" value="1"/>
</dbReference>
<sequence>MRFVTQLLTGFVFFVVGALILLHFMPGSATFARKIGIPEAIVSVVAREVPDAGPGNNSRRGQNASGPLVVVVKPASDGKVNDRLKAIGDGDAIRSVAVTPLVSGQISELRIRPGQKVKAGDVIARLDDDVEKIAVSKAKVILEGAKSILRRSEDLKKIISRADYDIAERAVDTARLAVAEAELNLARRAVLSPVTGIAGIVNFSVGDYVTFSSAIVTIDDRSRLLVDFWVPERFTGLIREGMTVQANPIARPGEVYSGTISAIDNRIDAASRTLHIQAEIPNENDQLRAGQSFEVVLNLGGDTWPAVDPLAIQWDSSGSYVWRVKDHKVERVAASVIERNPDKVLVDAAIKPGDMIVTEGLQRLSNGATVKIFGEKEAADKVADANKAAAQ</sequence>
<dbReference type="Pfam" id="PF25954">
    <property type="entry name" value="Beta-barrel_RND_2"/>
    <property type="match status" value="1"/>
</dbReference>
<evidence type="ECO:0000259" key="3">
    <source>
        <dbReference type="Pfam" id="PF25954"/>
    </source>
</evidence>
<dbReference type="Gene3D" id="2.40.420.20">
    <property type="match status" value="1"/>
</dbReference>
<keyword evidence="5" id="KW-1185">Reference proteome</keyword>
<evidence type="ECO:0000313" key="5">
    <source>
        <dbReference type="Proteomes" id="UP000633219"/>
    </source>
</evidence>
<name>A0A937CQG0_9HYPH</name>
<reference evidence="4" key="1">
    <citation type="submission" date="2021-01" db="EMBL/GenBank/DDBJ databases">
        <title>Rhizobium sp. strain KVB221 16S ribosomal RNA gene Genome sequencing and assembly.</title>
        <authorList>
            <person name="Kang M."/>
        </authorList>
    </citation>
    <scope>NUCLEOTIDE SEQUENCE</scope>
    <source>
        <strain evidence="4">KVB221</strain>
    </source>
</reference>
<dbReference type="RefSeq" id="WP_201662814.1">
    <property type="nucleotide sequence ID" value="NZ_JAEQNC010000013.1"/>
</dbReference>
<comment type="similarity">
    <text evidence="1">Belongs to the membrane fusion protein (MFP) (TC 8.A.1) family.</text>
</comment>
<accession>A0A937CQG0</accession>
<evidence type="ECO:0000259" key="2">
    <source>
        <dbReference type="Pfam" id="PF25917"/>
    </source>
</evidence>
<dbReference type="SUPFAM" id="SSF111369">
    <property type="entry name" value="HlyD-like secretion proteins"/>
    <property type="match status" value="1"/>
</dbReference>
<dbReference type="InterPro" id="IPR006143">
    <property type="entry name" value="RND_pump_MFP"/>
</dbReference>
<dbReference type="Gene3D" id="2.40.50.100">
    <property type="match status" value="1"/>
</dbReference>
<comment type="caution">
    <text evidence="4">The sequence shown here is derived from an EMBL/GenBank/DDBJ whole genome shotgun (WGS) entry which is preliminary data.</text>
</comment>
<dbReference type="NCBIfam" id="TIGR01730">
    <property type="entry name" value="RND_mfp"/>
    <property type="match status" value="1"/>
</dbReference>
<protein>
    <submittedName>
        <fullName evidence="4">Efflux RND transporter periplasmic adaptor subunit</fullName>
    </submittedName>
</protein>
<dbReference type="PANTHER" id="PTHR30469">
    <property type="entry name" value="MULTIDRUG RESISTANCE PROTEIN MDTA"/>
    <property type="match status" value="1"/>
</dbReference>
<gene>
    <name evidence="4" type="ORF">JJB09_20635</name>
</gene>
<organism evidence="4 5">
    <name type="scientific">Rhizobium setariae</name>
    <dbReference type="NCBI Taxonomy" id="2801340"/>
    <lineage>
        <taxon>Bacteria</taxon>
        <taxon>Pseudomonadati</taxon>
        <taxon>Pseudomonadota</taxon>
        <taxon>Alphaproteobacteria</taxon>
        <taxon>Hyphomicrobiales</taxon>
        <taxon>Rhizobiaceae</taxon>
        <taxon>Rhizobium/Agrobacterium group</taxon>
        <taxon>Rhizobium</taxon>
    </lineage>
</organism>
<dbReference type="FunFam" id="2.40.30.170:FF:000010">
    <property type="entry name" value="Efflux RND transporter periplasmic adaptor subunit"/>
    <property type="match status" value="1"/>
</dbReference>
<dbReference type="Pfam" id="PF25917">
    <property type="entry name" value="BSH_RND"/>
    <property type="match status" value="1"/>
</dbReference>
<proteinExistence type="inferred from homology"/>